<feature type="transmembrane region" description="Helical" evidence="1">
    <location>
        <begin position="364"/>
        <end position="384"/>
    </location>
</feature>
<gene>
    <name evidence="2" type="ORF">SAMN04487865_103014</name>
</gene>
<evidence type="ECO:0000313" key="3">
    <source>
        <dbReference type="Proteomes" id="UP000243374"/>
    </source>
</evidence>
<evidence type="ECO:0000256" key="1">
    <source>
        <dbReference type="SAM" id="Phobius"/>
    </source>
</evidence>
<dbReference type="Proteomes" id="UP000243374">
    <property type="component" value="Unassembled WGS sequence"/>
</dbReference>
<accession>A0A662ZBK7</accession>
<feature type="transmembrane region" description="Helical" evidence="1">
    <location>
        <begin position="165"/>
        <end position="185"/>
    </location>
</feature>
<proteinExistence type="predicted"/>
<dbReference type="AlphaFoldDB" id="A0A662ZBK7"/>
<feature type="transmembrane region" description="Helical" evidence="1">
    <location>
        <begin position="197"/>
        <end position="212"/>
    </location>
</feature>
<reference evidence="2 3" key="1">
    <citation type="submission" date="2016-10" db="EMBL/GenBank/DDBJ databases">
        <authorList>
            <person name="Varghese N."/>
            <person name="Submissions S."/>
        </authorList>
    </citation>
    <scope>NUCLEOTIDE SEQUENCE [LARGE SCALE GENOMIC DNA]</scope>
    <source>
        <strain evidence="2 3">22B</strain>
    </source>
</reference>
<feature type="transmembrane region" description="Helical" evidence="1">
    <location>
        <begin position="118"/>
        <end position="135"/>
    </location>
</feature>
<dbReference type="RefSeq" id="WP_074840849.1">
    <property type="nucleotide sequence ID" value="NZ_CP047056.1"/>
</dbReference>
<dbReference type="OrthoDB" id="1864195at2"/>
<feature type="transmembrane region" description="Helical" evidence="1">
    <location>
        <begin position="246"/>
        <end position="263"/>
    </location>
</feature>
<sequence>MEFLIYVLIAFEGILLAIAWNKFHGDVISPSIVTLTLFIVSTSSFAYCTNEWYVVFGFKSFLFFLLCFLVMLTTEYIVRNFSFNSHCKPNMKICCNQFIFSGKYENYRLTIVHSWEKILFLFFLLCFFIYIYRIYKIGISLGANSLWEAIGFNKEKGDFDGLARLVYNTLRIASYIYIVIFSHNVFTRHEHLRKNKISLTIVILTLIATFFSGQRSSAICYLFGIIVAMFIAIYKRKNFPRKKLSILIKKLILLSVSVIVIFFESANIVKGTTLERDFVSYMTYYFGSTTALMSRIVYEPELCHTPFVGYFGEKTFNGFWKFLNQIEIVDTPPTDRLWINMGSPFYPERAGNEYTFLCAPYIDFGFIGALIFVALFYFFFSYIYKKILVTENINKYVYLSSCYIFLFAMVAMTFYQDTIRSYSRPINILYIVYIIVFCKLFVRAREIKK</sequence>
<feature type="transmembrane region" description="Helical" evidence="1">
    <location>
        <begin position="218"/>
        <end position="234"/>
    </location>
</feature>
<dbReference type="EMBL" id="FOSF01000030">
    <property type="protein sequence ID" value="SFK14582.1"/>
    <property type="molecule type" value="Genomic_DNA"/>
</dbReference>
<dbReference type="NCBIfam" id="TIGR04370">
    <property type="entry name" value="glyco_rpt_poly"/>
    <property type="match status" value="1"/>
</dbReference>
<feature type="transmembrane region" description="Helical" evidence="1">
    <location>
        <begin position="6"/>
        <end position="23"/>
    </location>
</feature>
<keyword evidence="1" id="KW-0812">Transmembrane</keyword>
<feature type="transmembrane region" description="Helical" evidence="1">
    <location>
        <begin position="53"/>
        <end position="78"/>
    </location>
</feature>
<evidence type="ECO:0000313" key="2">
    <source>
        <dbReference type="EMBL" id="SFK14582.1"/>
    </source>
</evidence>
<feature type="transmembrane region" description="Helical" evidence="1">
    <location>
        <begin position="30"/>
        <end position="47"/>
    </location>
</feature>
<protein>
    <submittedName>
        <fullName evidence="2">Oligosaccharide repeat unit polymerase</fullName>
    </submittedName>
</protein>
<name>A0A662ZBK7_9GAMM</name>
<keyword evidence="1" id="KW-0472">Membrane</keyword>
<keyword evidence="3" id="KW-1185">Reference proteome</keyword>
<keyword evidence="1" id="KW-1133">Transmembrane helix</keyword>
<feature type="transmembrane region" description="Helical" evidence="1">
    <location>
        <begin position="422"/>
        <end position="442"/>
    </location>
</feature>
<organism evidence="2 3">
    <name type="scientific">Succinivibrio dextrinosolvens</name>
    <dbReference type="NCBI Taxonomy" id="83771"/>
    <lineage>
        <taxon>Bacteria</taxon>
        <taxon>Pseudomonadati</taxon>
        <taxon>Pseudomonadota</taxon>
        <taxon>Gammaproteobacteria</taxon>
        <taxon>Aeromonadales</taxon>
        <taxon>Succinivibrionaceae</taxon>
        <taxon>Succinivibrio</taxon>
    </lineage>
</organism>
<feature type="transmembrane region" description="Helical" evidence="1">
    <location>
        <begin position="396"/>
        <end position="416"/>
    </location>
</feature>